<proteinExistence type="predicted"/>
<protein>
    <submittedName>
        <fullName evidence="1">Uncharacterized protein</fullName>
    </submittedName>
</protein>
<evidence type="ECO:0000313" key="2">
    <source>
        <dbReference type="Proteomes" id="UP001497444"/>
    </source>
</evidence>
<sequence length="119" mass="13149">MPGKHSQITKQNILESLHDVYCCYMCNVTSSVCNVLELLTNEDCAQGHTTTIALYIESICMLENPQNTCRGRRCKRTDDVQLFHHEMFSGGDGREIAFGSTSDAPQGIAFGSTWDALGL</sequence>
<dbReference type="EMBL" id="OZ020113">
    <property type="protein sequence ID" value="CAK9265654.1"/>
    <property type="molecule type" value="Genomic_DNA"/>
</dbReference>
<organism evidence="1 2">
    <name type="scientific">Sphagnum jensenii</name>
    <dbReference type="NCBI Taxonomy" id="128206"/>
    <lineage>
        <taxon>Eukaryota</taxon>
        <taxon>Viridiplantae</taxon>
        <taxon>Streptophyta</taxon>
        <taxon>Embryophyta</taxon>
        <taxon>Bryophyta</taxon>
        <taxon>Sphagnophytina</taxon>
        <taxon>Sphagnopsida</taxon>
        <taxon>Sphagnales</taxon>
        <taxon>Sphagnaceae</taxon>
        <taxon>Sphagnum</taxon>
    </lineage>
</organism>
<reference evidence="1" key="1">
    <citation type="submission" date="2024-02" db="EMBL/GenBank/DDBJ databases">
        <authorList>
            <consortium name="ELIXIR-Norway"/>
            <consortium name="Elixir Norway"/>
        </authorList>
    </citation>
    <scope>NUCLEOTIDE SEQUENCE</scope>
</reference>
<accession>A0ABP0WFS3</accession>
<evidence type="ECO:0000313" key="1">
    <source>
        <dbReference type="EMBL" id="CAK9265654.1"/>
    </source>
</evidence>
<keyword evidence="2" id="KW-1185">Reference proteome</keyword>
<dbReference type="Proteomes" id="UP001497444">
    <property type="component" value="Chromosome 18"/>
</dbReference>
<name>A0ABP0WFS3_9BRYO</name>
<gene>
    <name evidence="1" type="ORF">CSSPJE1EN1_LOCUS11132</name>
</gene>